<accession>A0A917TP22</accession>
<dbReference type="OrthoDB" id="1757906at2"/>
<dbReference type="Gene3D" id="3.90.1210.10">
    <property type="entry name" value="Antifreeze-like/N-acetylneuraminic acid synthase C-terminal domain"/>
    <property type="match status" value="1"/>
</dbReference>
<dbReference type="EMBL" id="BMLG01000006">
    <property type="protein sequence ID" value="GGM30615.1"/>
    <property type="molecule type" value="Genomic_DNA"/>
</dbReference>
<dbReference type="RefSeq" id="WP_117154076.1">
    <property type="nucleotide sequence ID" value="NZ_BMLG01000006.1"/>
</dbReference>
<organism evidence="3 4">
    <name type="scientific">Paraliobacillus quinghaiensis</name>
    <dbReference type="NCBI Taxonomy" id="470815"/>
    <lineage>
        <taxon>Bacteria</taxon>
        <taxon>Bacillati</taxon>
        <taxon>Bacillota</taxon>
        <taxon>Bacilli</taxon>
        <taxon>Bacillales</taxon>
        <taxon>Bacillaceae</taxon>
        <taxon>Paraliobacillus</taxon>
    </lineage>
</organism>
<sequence length="224" mass="25202">MRSKFAFLLAIIMGIITTILFFNYTKQLETEEVVEQETIQVVKASETIPEGQVITTDLLDLVTVTKENIHPKAVIETAEVKGKYAAAVIEQGEILLNHRVKSQQEEKVLVSRKVKPGFRAVSIGTPRVQSVESVTNLIEPEDYVDIVFTEIDENEEVQTEQIFSNIRVLAVGRKMNTPINEQSTYVEYSAVTLEVTPSDAIRLINASNRGMIHFTLHPSIKEEE</sequence>
<evidence type="ECO:0000313" key="3">
    <source>
        <dbReference type="EMBL" id="GGM30615.1"/>
    </source>
</evidence>
<dbReference type="CDD" id="cd11614">
    <property type="entry name" value="SAF_CpaB_FlgA_like"/>
    <property type="match status" value="1"/>
</dbReference>
<gene>
    <name evidence="3" type="ORF">GCM10011351_15940</name>
</gene>
<reference evidence="3" key="1">
    <citation type="journal article" date="2014" name="Int. J. Syst. Evol. Microbiol.">
        <title>Complete genome sequence of Corynebacterium casei LMG S-19264T (=DSM 44701T), isolated from a smear-ripened cheese.</title>
        <authorList>
            <consortium name="US DOE Joint Genome Institute (JGI-PGF)"/>
            <person name="Walter F."/>
            <person name="Albersmeier A."/>
            <person name="Kalinowski J."/>
            <person name="Ruckert C."/>
        </authorList>
    </citation>
    <scope>NUCLEOTIDE SEQUENCE</scope>
    <source>
        <strain evidence="3">CGMCC 1.6333</strain>
    </source>
</reference>
<evidence type="ECO:0000313" key="4">
    <source>
        <dbReference type="Proteomes" id="UP000618460"/>
    </source>
</evidence>
<keyword evidence="4" id="KW-1185">Reference proteome</keyword>
<evidence type="ECO:0000256" key="1">
    <source>
        <dbReference type="SAM" id="Phobius"/>
    </source>
</evidence>
<dbReference type="Pfam" id="PF08666">
    <property type="entry name" value="SAF"/>
    <property type="match status" value="1"/>
</dbReference>
<reference evidence="3" key="2">
    <citation type="submission" date="2020-09" db="EMBL/GenBank/DDBJ databases">
        <authorList>
            <person name="Sun Q."/>
            <person name="Zhou Y."/>
        </authorList>
    </citation>
    <scope>NUCLEOTIDE SEQUENCE</scope>
    <source>
        <strain evidence="3">CGMCC 1.6333</strain>
    </source>
</reference>
<keyword evidence="1" id="KW-0472">Membrane</keyword>
<protein>
    <submittedName>
        <fullName evidence="3">Flp pilus assembly protein CpaB</fullName>
    </submittedName>
</protein>
<feature type="transmembrane region" description="Helical" evidence="1">
    <location>
        <begin position="5"/>
        <end position="24"/>
    </location>
</feature>
<dbReference type="AlphaFoldDB" id="A0A917TP22"/>
<name>A0A917TP22_9BACI</name>
<feature type="domain" description="SAF" evidence="2">
    <location>
        <begin position="39"/>
        <end position="101"/>
    </location>
</feature>
<dbReference type="InterPro" id="IPR031571">
    <property type="entry name" value="RcpC_dom"/>
</dbReference>
<keyword evidence="1" id="KW-0812">Transmembrane</keyword>
<dbReference type="SMART" id="SM00858">
    <property type="entry name" value="SAF"/>
    <property type="match status" value="1"/>
</dbReference>
<dbReference type="Proteomes" id="UP000618460">
    <property type="component" value="Unassembled WGS sequence"/>
</dbReference>
<proteinExistence type="predicted"/>
<dbReference type="InterPro" id="IPR017592">
    <property type="entry name" value="Pilus_assmbl_Flp-typ_CpaB"/>
</dbReference>
<keyword evidence="1" id="KW-1133">Transmembrane helix</keyword>
<comment type="caution">
    <text evidence="3">The sequence shown here is derived from an EMBL/GenBank/DDBJ whole genome shotgun (WGS) entry which is preliminary data.</text>
</comment>
<dbReference type="NCBIfam" id="TIGR03177">
    <property type="entry name" value="pilus_cpaB"/>
    <property type="match status" value="1"/>
</dbReference>
<dbReference type="Pfam" id="PF16976">
    <property type="entry name" value="RcpC"/>
    <property type="match status" value="1"/>
</dbReference>
<evidence type="ECO:0000259" key="2">
    <source>
        <dbReference type="SMART" id="SM00858"/>
    </source>
</evidence>
<dbReference type="InterPro" id="IPR013974">
    <property type="entry name" value="SAF"/>
</dbReference>